<keyword evidence="2" id="KW-0472">Membrane</keyword>
<proteinExistence type="predicted"/>
<keyword evidence="2" id="KW-1133">Transmembrane helix</keyword>
<evidence type="ECO:0000256" key="2">
    <source>
        <dbReference type="SAM" id="Phobius"/>
    </source>
</evidence>
<feature type="transmembrane region" description="Helical" evidence="2">
    <location>
        <begin position="6"/>
        <end position="23"/>
    </location>
</feature>
<dbReference type="Proteomes" id="UP000236003">
    <property type="component" value="Unassembled WGS sequence"/>
</dbReference>
<dbReference type="AlphaFoldDB" id="A0A2N8RJN5"/>
<gene>
    <name evidence="3" type="ORF">CXK99_00865</name>
</gene>
<protein>
    <submittedName>
        <fullName evidence="3">DUF2897 domain-containing protein</fullName>
    </submittedName>
</protein>
<dbReference type="Pfam" id="PF11446">
    <property type="entry name" value="DUF2897"/>
    <property type="match status" value="1"/>
</dbReference>
<sequence>MPWYFWLILIVALGSIVSSLLLLRSTARKIPLTEEQKQRIAQRNAEADAEETRERDRR</sequence>
<keyword evidence="2" id="KW-0812">Transmembrane</keyword>
<dbReference type="EMBL" id="POUM01000001">
    <property type="protein sequence ID" value="PNF61319.1"/>
    <property type="molecule type" value="Genomic_DNA"/>
</dbReference>
<reference evidence="3 4" key="1">
    <citation type="submission" date="2018-01" db="EMBL/GenBank/DDBJ databases">
        <title>Denitrification phenotypes of diverse strains of Pseudomonas stutzeri.</title>
        <authorList>
            <person name="Milligan D.A."/>
            <person name="Bergaust L."/>
            <person name="Bakken L.R."/>
            <person name="Frostegard A."/>
        </authorList>
    </citation>
    <scope>NUCLEOTIDE SEQUENCE [LARGE SCALE GENOMIC DNA]</scope>
    <source>
        <strain evidence="3 4">CCUG 44592</strain>
    </source>
</reference>
<comment type="caution">
    <text evidence="3">The sequence shown here is derived from an EMBL/GenBank/DDBJ whole genome shotgun (WGS) entry which is preliminary data.</text>
</comment>
<evidence type="ECO:0000256" key="1">
    <source>
        <dbReference type="SAM" id="MobiDB-lite"/>
    </source>
</evidence>
<dbReference type="RefSeq" id="WP_102819529.1">
    <property type="nucleotide sequence ID" value="NZ_JAMOHR010000001.1"/>
</dbReference>
<accession>A0A2N8RJN5</accession>
<evidence type="ECO:0000313" key="3">
    <source>
        <dbReference type="EMBL" id="PNF61319.1"/>
    </source>
</evidence>
<organism evidence="3 4">
    <name type="scientific">Stutzerimonas stutzeri</name>
    <name type="common">Pseudomonas stutzeri</name>
    <dbReference type="NCBI Taxonomy" id="316"/>
    <lineage>
        <taxon>Bacteria</taxon>
        <taxon>Pseudomonadati</taxon>
        <taxon>Pseudomonadota</taxon>
        <taxon>Gammaproteobacteria</taxon>
        <taxon>Pseudomonadales</taxon>
        <taxon>Pseudomonadaceae</taxon>
        <taxon>Stutzerimonas</taxon>
    </lineage>
</organism>
<evidence type="ECO:0000313" key="4">
    <source>
        <dbReference type="Proteomes" id="UP000236003"/>
    </source>
</evidence>
<name>A0A2N8RJN5_STUST</name>
<dbReference type="InterPro" id="IPR021550">
    <property type="entry name" value="DUF2897"/>
</dbReference>
<feature type="region of interest" description="Disordered" evidence="1">
    <location>
        <begin position="35"/>
        <end position="58"/>
    </location>
</feature>